<dbReference type="FunFam" id="1.10.10.10:FF:000001">
    <property type="entry name" value="LysR family transcriptional regulator"/>
    <property type="match status" value="1"/>
</dbReference>
<dbReference type="PRINTS" id="PR00039">
    <property type="entry name" value="HTHLYSR"/>
</dbReference>
<gene>
    <name evidence="6" type="ORF">A6A20_08040</name>
</gene>
<dbReference type="RefSeq" id="WP_279572952.1">
    <property type="nucleotide sequence ID" value="NZ_LWID01000001.1"/>
</dbReference>
<dbReference type="PROSITE" id="PS50931">
    <property type="entry name" value="HTH_LYSR"/>
    <property type="match status" value="1"/>
</dbReference>
<evidence type="ECO:0000256" key="4">
    <source>
        <dbReference type="ARBA" id="ARBA00023163"/>
    </source>
</evidence>
<feature type="domain" description="HTH lysR-type" evidence="5">
    <location>
        <begin position="5"/>
        <end position="62"/>
    </location>
</feature>
<name>A0A9X4SLZ7_9PAST</name>
<proteinExistence type="inferred from homology"/>
<dbReference type="AlphaFoldDB" id="A0A9X4SLZ7"/>
<reference evidence="6" key="1">
    <citation type="submission" date="2016-03" db="EMBL/GenBank/DDBJ databases">
        <title>Co-evolution between Pasteurellaceae and their hosts.</title>
        <authorList>
            <person name="Hansen M.J."/>
            <person name="Bojesen A.M."/>
            <person name="Planet P."/>
        </authorList>
    </citation>
    <scope>NUCLEOTIDE SEQUENCE</scope>
    <source>
        <strain evidence="6">146/S8/89</strain>
    </source>
</reference>
<dbReference type="Pfam" id="PF00126">
    <property type="entry name" value="HTH_1"/>
    <property type="match status" value="1"/>
</dbReference>
<dbReference type="GO" id="GO:0006351">
    <property type="term" value="P:DNA-templated transcription"/>
    <property type="evidence" value="ECO:0007669"/>
    <property type="project" value="TreeGrafter"/>
</dbReference>
<evidence type="ECO:0000256" key="1">
    <source>
        <dbReference type="ARBA" id="ARBA00009437"/>
    </source>
</evidence>
<dbReference type="PANTHER" id="PTHR30537">
    <property type="entry name" value="HTH-TYPE TRANSCRIPTIONAL REGULATOR"/>
    <property type="match status" value="1"/>
</dbReference>
<keyword evidence="7" id="KW-1185">Reference proteome</keyword>
<dbReference type="SUPFAM" id="SSF53850">
    <property type="entry name" value="Periplasmic binding protein-like II"/>
    <property type="match status" value="1"/>
</dbReference>
<dbReference type="Gene3D" id="1.10.10.10">
    <property type="entry name" value="Winged helix-like DNA-binding domain superfamily/Winged helix DNA-binding domain"/>
    <property type="match status" value="1"/>
</dbReference>
<evidence type="ECO:0000313" key="7">
    <source>
        <dbReference type="Proteomes" id="UP001155500"/>
    </source>
</evidence>
<dbReference type="Gene3D" id="3.40.190.290">
    <property type="match status" value="1"/>
</dbReference>
<sequence length="294" mass="33286">MLEKEYLSALYQFMWVAELGSFSQAADKLNMAQAGVSRSVKSLENHLAVKLLHRTTRRLSLTQAGEQLYHSAKQSFQLLENGLNRLDFLRDIPKGKVRITASRHAIEYILIPKLAHFAQDYPDIQLELLENNAFVDIIAERYDAGVRLGDNVAEGMVAVKISPELPCAVVGSPDLFKRYGIPQHPNDLNHFPCLTYQLKTGRIYDWAFNDNGETLCHKPSHSWVFNDSQAIMQAAKFGIGLAYEPLDLVQNELTNGSLIAVLRDYCINLDSLYLYYPDRNISPALRLVVDCLRE</sequence>
<evidence type="ECO:0000313" key="6">
    <source>
        <dbReference type="EMBL" id="MDG6895573.1"/>
    </source>
</evidence>
<dbReference type="Pfam" id="PF03466">
    <property type="entry name" value="LysR_substrate"/>
    <property type="match status" value="1"/>
</dbReference>
<comment type="similarity">
    <text evidence="1">Belongs to the LysR transcriptional regulatory family.</text>
</comment>
<keyword evidence="3" id="KW-0238">DNA-binding</keyword>
<dbReference type="PANTHER" id="PTHR30537:SF1">
    <property type="entry name" value="HTH-TYPE TRANSCRIPTIONAL REGULATOR PGRR"/>
    <property type="match status" value="1"/>
</dbReference>
<evidence type="ECO:0000256" key="2">
    <source>
        <dbReference type="ARBA" id="ARBA00023015"/>
    </source>
</evidence>
<dbReference type="InterPro" id="IPR036390">
    <property type="entry name" value="WH_DNA-bd_sf"/>
</dbReference>
<dbReference type="InterPro" id="IPR005119">
    <property type="entry name" value="LysR_subst-bd"/>
</dbReference>
<accession>A0A9X4SLZ7</accession>
<dbReference type="GO" id="GO:0003700">
    <property type="term" value="F:DNA-binding transcription factor activity"/>
    <property type="evidence" value="ECO:0007669"/>
    <property type="project" value="InterPro"/>
</dbReference>
<organism evidence="6 7">
    <name type="scientific">Volucribacter amazonae</name>
    <dbReference type="NCBI Taxonomy" id="256731"/>
    <lineage>
        <taxon>Bacteria</taxon>
        <taxon>Pseudomonadati</taxon>
        <taxon>Pseudomonadota</taxon>
        <taxon>Gammaproteobacteria</taxon>
        <taxon>Pasteurellales</taxon>
        <taxon>Pasteurellaceae</taxon>
        <taxon>Volucribacter</taxon>
    </lineage>
</organism>
<dbReference type="GO" id="GO:0043565">
    <property type="term" value="F:sequence-specific DNA binding"/>
    <property type="evidence" value="ECO:0007669"/>
    <property type="project" value="TreeGrafter"/>
</dbReference>
<evidence type="ECO:0000259" key="5">
    <source>
        <dbReference type="PROSITE" id="PS50931"/>
    </source>
</evidence>
<dbReference type="InterPro" id="IPR058163">
    <property type="entry name" value="LysR-type_TF_proteobact-type"/>
</dbReference>
<evidence type="ECO:0000256" key="3">
    <source>
        <dbReference type="ARBA" id="ARBA00023125"/>
    </source>
</evidence>
<protein>
    <submittedName>
        <fullName evidence="6">LysR family transcriptional regulator</fullName>
    </submittedName>
</protein>
<dbReference type="InterPro" id="IPR036388">
    <property type="entry name" value="WH-like_DNA-bd_sf"/>
</dbReference>
<dbReference type="Proteomes" id="UP001155500">
    <property type="component" value="Unassembled WGS sequence"/>
</dbReference>
<comment type="caution">
    <text evidence="6">The sequence shown here is derived from an EMBL/GenBank/DDBJ whole genome shotgun (WGS) entry which is preliminary data.</text>
</comment>
<keyword evidence="4" id="KW-0804">Transcription</keyword>
<dbReference type="EMBL" id="LWID01000001">
    <property type="protein sequence ID" value="MDG6895573.1"/>
    <property type="molecule type" value="Genomic_DNA"/>
</dbReference>
<dbReference type="SUPFAM" id="SSF46785">
    <property type="entry name" value="Winged helix' DNA-binding domain"/>
    <property type="match status" value="1"/>
</dbReference>
<dbReference type="InterPro" id="IPR000847">
    <property type="entry name" value="LysR_HTH_N"/>
</dbReference>
<keyword evidence="2" id="KW-0805">Transcription regulation</keyword>